<evidence type="ECO:0000313" key="4">
    <source>
        <dbReference type="Proteomes" id="UP001497497"/>
    </source>
</evidence>
<organism evidence="3 4">
    <name type="scientific">Lymnaea stagnalis</name>
    <name type="common">Great pond snail</name>
    <name type="synonym">Helix stagnalis</name>
    <dbReference type="NCBI Taxonomy" id="6523"/>
    <lineage>
        <taxon>Eukaryota</taxon>
        <taxon>Metazoa</taxon>
        <taxon>Spiralia</taxon>
        <taxon>Lophotrochozoa</taxon>
        <taxon>Mollusca</taxon>
        <taxon>Gastropoda</taxon>
        <taxon>Heterobranchia</taxon>
        <taxon>Euthyneura</taxon>
        <taxon>Panpulmonata</taxon>
        <taxon>Hygrophila</taxon>
        <taxon>Lymnaeoidea</taxon>
        <taxon>Lymnaeidae</taxon>
        <taxon>Lymnaea</taxon>
    </lineage>
</organism>
<comment type="caution">
    <text evidence="3">The sequence shown here is derived from an EMBL/GenBank/DDBJ whole genome shotgun (WGS) entry which is preliminary data.</text>
</comment>
<dbReference type="Proteomes" id="UP001497497">
    <property type="component" value="Unassembled WGS sequence"/>
</dbReference>
<proteinExistence type="predicted"/>
<name>A0AAV2HNG7_LYMST</name>
<keyword evidence="2" id="KW-0732">Signal</keyword>
<evidence type="ECO:0000256" key="2">
    <source>
        <dbReference type="SAM" id="SignalP"/>
    </source>
</evidence>
<keyword evidence="4" id="KW-1185">Reference proteome</keyword>
<feature type="transmembrane region" description="Helical" evidence="1">
    <location>
        <begin position="264"/>
        <end position="283"/>
    </location>
</feature>
<feature type="signal peptide" evidence="2">
    <location>
        <begin position="1"/>
        <end position="24"/>
    </location>
</feature>
<keyword evidence="1" id="KW-0472">Membrane</keyword>
<sequence>MIQFIKWTMILLNLLLSVICGVYCKSLILHEYRQKTSKCTNGLISDLEYADFPSTIDNLASDPSLVIRFLERKTTTETFNEVFECLLSSENNSLCIARNKSETKQYFVFQVPALLYLSRSRVVAKMTLSKTEEIQSDEQMFPFVGDHMNTSGNININGQDIAQNDCFKTVNETKITILFSCKSQLLPCVITISEDYTNKSVLGHDFALLQIDYNNKNGREIHVNVKYCACNYTCKHLTCLVQIDLTVPVKIVEKYGDLSFVSNIFSLVLSVLLTSLIMLCWFFKRRKLCCFKDQELGKQSPQRLNIE</sequence>
<dbReference type="EMBL" id="CAXITT010000190">
    <property type="protein sequence ID" value="CAL1535048.1"/>
    <property type="molecule type" value="Genomic_DNA"/>
</dbReference>
<gene>
    <name evidence="3" type="ORF">GSLYS_00009008001</name>
</gene>
<accession>A0AAV2HNG7</accession>
<reference evidence="3 4" key="1">
    <citation type="submission" date="2024-04" db="EMBL/GenBank/DDBJ databases">
        <authorList>
            <consortium name="Genoscope - CEA"/>
            <person name="William W."/>
        </authorList>
    </citation>
    <scope>NUCLEOTIDE SEQUENCE [LARGE SCALE GENOMIC DNA]</scope>
</reference>
<keyword evidence="1" id="KW-1133">Transmembrane helix</keyword>
<feature type="chain" id="PRO_5043931874" evidence="2">
    <location>
        <begin position="25"/>
        <end position="307"/>
    </location>
</feature>
<keyword evidence="1" id="KW-0812">Transmembrane</keyword>
<evidence type="ECO:0000256" key="1">
    <source>
        <dbReference type="SAM" id="Phobius"/>
    </source>
</evidence>
<evidence type="ECO:0000313" key="3">
    <source>
        <dbReference type="EMBL" id="CAL1535048.1"/>
    </source>
</evidence>
<protein>
    <submittedName>
        <fullName evidence="3">Uncharacterized protein</fullName>
    </submittedName>
</protein>
<dbReference type="AlphaFoldDB" id="A0AAV2HNG7"/>